<keyword evidence="3" id="KW-1185">Reference proteome</keyword>
<dbReference type="Proteomes" id="UP000826050">
    <property type="component" value="Chromosome"/>
</dbReference>
<evidence type="ECO:0000313" key="3">
    <source>
        <dbReference type="Proteomes" id="UP000826050"/>
    </source>
</evidence>
<evidence type="ECO:0000313" key="2">
    <source>
        <dbReference type="EMBL" id="QXX80851.1"/>
    </source>
</evidence>
<proteinExistence type="predicted"/>
<organism evidence="2 3">
    <name type="scientific">Alcaligenes ammonioxydans</name>
    <dbReference type="NCBI Taxonomy" id="2582914"/>
    <lineage>
        <taxon>Bacteria</taxon>
        <taxon>Pseudomonadati</taxon>
        <taxon>Pseudomonadota</taxon>
        <taxon>Betaproteobacteria</taxon>
        <taxon>Burkholderiales</taxon>
        <taxon>Alcaligenaceae</taxon>
        <taxon>Alcaligenes</taxon>
    </lineage>
</organism>
<name>A0ABX8SXT3_9BURK</name>
<gene>
    <name evidence="2" type="ORF">FE795_15860</name>
</gene>
<accession>A0ABX8SXT3</accession>
<protein>
    <recommendedName>
        <fullName evidence="4">DUF4131 domain-containing protein</fullName>
    </recommendedName>
</protein>
<evidence type="ECO:0008006" key="4">
    <source>
        <dbReference type="Google" id="ProtNLM"/>
    </source>
</evidence>
<keyword evidence="1" id="KW-0472">Membrane</keyword>
<keyword evidence="1" id="KW-0812">Transmembrane</keyword>
<evidence type="ECO:0000256" key="1">
    <source>
        <dbReference type="SAM" id="Phobius"/>
    </source>
</evidence>
<reference evidence="2 3" key="1">
    <citation type="submission" date="2020-02" db="EMBL/GenBank/DDBJ databases">
        <title>Partial ammonium oxidation to N2 by heterotrophic bacteria.</title>
        <authorList>
            <person name="Wu M."/>
        </authorList>
    </citation>
    <scope>NUCLEOTIDE SEQUENCE [LARGE SCALE GENOMIC DNA]</scope>
    <source>
        <strain evidence="2 3">HO-1</strain>
    </source>
</reference>
<feature type="transmembrane region" description="Helical" evidence="1">
    <location>
        <begin position="27"/>
        <end position="47"/>
    </location>
</feature>
<dbReference type="EMBL" id="CP049362">
    <property type="protein sequence ID" value="QXX80851.1"/>
    <property type="molecule type" value="Genomic_DNA"/>
</dbReference>
<keyword evidence="1" id="KW-1133">Transmembrane helix</keyword>
<sequence>MFLALSLAAMMVRIGMALEWSGFLPYLVAIVLVVPVGFLVAGARALVRYWRAWPEQRVYQRLRSRKALRCQARIVAQEELLPGVFKLVYPLLRLSLDVEGRRTFIEVLIQPELHSRFEPGQVVAVLGDLHEPKRCALDREQVVLQLRPVFTSYGD</sequence>